<proteinExistence type="inferred from homology"/>
<sequence>MMLSKPTDDKLNFLCTSDLKRLVLHYHEIQKDPPPLCFAEPEDPTKNMLHWIGWVEGPENTPYADGKFRLTIDFPTEFPYKPPIIRFITSIFHPNISENGEICLDILHSQWSPALSVRALLISLCSLLADPNPDHGLNKDALKLYRTDQRNYNEAARNWTRRYAMQDSN</sequence>
<evidence type="ECO:0000256" key="5">
    <source>
        <dbReference type="ARBA" id="ARBA00022840"/>
    </source>
</evidence>
<dbReference type="AlphaFoldDB" id="A0A818GYR6"/>
<organism evidence="9 10">
    <name type="scientific">Rotaria socialis</name>
    <dbReference type="NCBI Taxonomy" id="392032"/>
    <lineage>
        <taxon>Eukaryota</taxon>
        <taxon>Metazoa</taxon>
        <taxon>Spiralia</taxon>
        <taxon>Gnathifera</taxon>
        <taxon>Rotifera</taxon>
        <taxon>Eurotatoria</taxon>
        <taxon>Bdelloidea</taxon>
        <taxon>Philodinida</taxon>
        <taxon>Philodinidae</taxon>
        <taxon>Rotaria</taxon>
    </lineage>
</organism>
<dbReference type="Gene3D" id="3.10.110.10">
    <property type="entry name" value="Ubiquitin Conjugating Enzyme"/>
    <property type="match status" value="1"/>
</dbReference>
<keyword evidence="2" id="KW-0808">Transferase</keyword>
<dbReference type="GO" id="GO:0005524">
    <property type="term" value="F:ATP binding"/>
    <property type="evidence" value="ECO:0007669"/>
    <property type="project" value="UniProtKB-UniRule"/>
</dbReference>
<dbReference type="InterPro" id="IPR016135">
    <property type="entry name" value="UBQ-conjugating_enzyme/RWD"/>
</dbReference>
<evidence type="ECO:0000259" key="8">
    <source>
        <dbReference type="PROSITE" id="PS50127"/>
    </source>
</evidence>
<feature type="domain" description="UBC core" evidence="8">
    <location>
        <begin position="17"/>
        <end position="165"/>
    </location>
</feature>
<dbReference type="Pfam" id="PF00179">
    <property type="entry name" value="UQ_con"/>
    <property type="match status" value="1"/>
</dbReference>
<keyword evidence="3 7" id="KW-0547">Nucleotide-binding</keyword>
<name>A0A818GYR6_9BILA</name>
<comment type="caution">
    <text evidence="9">The sequence shown here is derived from an EMBL/GenBank/DDBJ whole genome shotgun (WGS) entry which is preliminary data.</text>
</comment>
<dbReference type="SUPFAM" id="SSF54495">
    <property type="entry name" value="UBC-like"/>
    <property type="match status" value="1"/>
</dbReference>
<evidence type="ECO:0000256" key="6">
    <source>
        <dbReference type="PROSITE-ProRule" id="PRU10133"/>
    </source>
</evidence>
<accession>A0A818GYR6</accession>
<dbReference type="SMART" id="SM00212">
    <property type="entry name" value="UBCc"/>
    <property type="match status" value="1"/>
</dbReference>
<evidence type="ECO:0000313" key="9">
    <source>
        <dbReference type="EMBL" id="CAF3496260.1"/>
    </source>
</evidence>
<feature type="active site" description="Glycyl thioester intermediate" evidence="6">
    <location>
        <position position="103"/>
    </location>
</feature>
<evidence type="ECO:0000256" key="3">
    <source>
        <dbReference type="ARBA" id="ARBA00022741"/>
    </source>
</evidence>
<dbReference type="EMBL" id="CAJNYV010002729">
    <property type="protein sequence ID" value="CAF3496260.1"/>
    <property type="molecule type" value="Genomic_DNA"/>
</dbReference>
<dbReference type="InterPro" id="IPR023313">
    <property type="entry name" value="UBQ-conjugating_AS"/>
</dbReference>
<dbReference type="EC" id="2.3.2.23" evidence="1"/>
<dbReference type="FunFam" id="3.10.110.10:FF:000060">
    <property type="entry name" value="Ubiquitin conjugating enzyme (UbcB)"/>
    <property type="match status" value="1"/>
</dbReference>
<comment type="similarity">
    <text evidence="7">Belongs to the ubiquitin-conjugating enzyme family.</text>
</comment>
<dbReference type="Proteomes" id="UP000663865">
    <property type="component" value="Unassembled WGS sequence"/>
</dbReference>
<evidence type="ECO:0000256" key="1">
    <source>
        <dbReference type="ARBA" id="ARBA00012486"/>
    </source>
</evidence>
<protein>
    <recommendedName>
        <fullName evidence="1">E2 ubiquitin-conjugating enzyme</fullName>
        <ecNumber evidence="1">2.3.2.23</ecNumber>
    </recommendedName>
</protein>
<dbReference type="PROSITE" id="PS50127">
    <property type="entry name" value="UBC_2"/>
    <property type="match status" value="1"/>
</dbReference>
<keyword evidence="5 7" id="KW-0067">ATP-binding</keyword>
<dbReference type="InterPro" id="IPR000608">
    <property type="entry name" value="UBC"/>
</dbReference>
<keyword evidence="4 7" id="KW-0833">Ubl conjugation pathway</keyword>
<evidence type="ECO:0000256" key="4">
    <source>
        <dbReference type="ARBA" id="ARBA00022786"/>
    </source>
</evidence>
<dbReference type="GO" id="GO:0061631">
    <property type="term" value="F:ubiquitin conjugating enzyme activity"/>
    <property type="evidence" value="ECO:0007669"/>
    <property type="project" value="UniProtKB-EC"/>
</dbReference>
<reference evidence="9" key="1">
    <citation type="submission" date="2021-02" db="EMBL/GenBank/DDBJ databases">
        <authorList>
            <person name="Nowell W R."/>
        </authorList>
    </citation>
    <scope>NUCLEOTIDE SEQUENCE</scope>
</reference>
<dbReference type="PANTHER" id="PTHR24068">
    <property type="entry name" value="UBIQUITIN-CONJUGATING ENZYME E2"/>
    <property type="match status" value="1"/>
</dbReference>
<evidence type="ECO:0000313" key="10">
    <source>
        <dbReference type="Proteomes" id="UP000663865"/>
    </source>
</evidence>
<gene>
    <name evidence="9" type="ORF">KIK155_LOCUS15483</name>
</gene>
<evidence type="ECO:0000256" key="2">
    <source>
        <dbReference type="ARBA" id="ARBA00022679"/>
    </source>
</evidence>
<dbReference type="PROSITE" id="PS00183">
    <property type="entry name" value="UBC_1"/>
    <property type="match status" value="1"/>
</dbReference>
<evidence type="ECO:0000256" key="7">
    <source>
        <dbReference type="RuleBase" id="RU362109"/>
    </source>
</evidence>